<evidence type="ECO:0000256" key="2">
    <source>
        <dbReference type="ARBA" id="ARBA00009694"/>
    </source>
</evidence>
<evidence type="ECO:0000313" key="7">
    <source>
        <dbReference type="EMBL" id="MBL7558202.1"/>
    </source>
</evidence>
<accession>A0ABS1WGG1</accession>
<feature type="transmembrane region" description="Helical" evidence="6">
    <location>
        <begin position="101"/>
        <end position="124"/>
    </location>
</feature>
<dbReference type="RefSeq" id="WP_028290622.1">
    <property type="nucleotide sequence ID" value="NZ_JAEMEF010000001.1"/>
</dbReference>
<dbReference type="InterPro" id="IPR006696">
    <property type="entry name" value="DUF423"/>
</dbReference>
<dbReference type="EMBL" id="JAEMEF010000001">
    <property type="protein sequence ID" value="MBL7558202.1"/>
    <property type="molecule type" value="Genomic_DNA"/>
</dbReference>
<evidence type="ECO:0000313" key="8">
    <source>
        <dbReference type="Proteomes" id="UP000605013"/>
    </source>
</evidence>
<keyword evidence="4 6" id="KW-1133">Transmembrane helix</keyword>
<name>A0ABS1WGG1_9FLAO</name>
<dbReference type="PANTHER" id="PTHR43461:SF1">
    <property type="entry name" value="TRANSMEMBRANE PROTEIN 256"/>
    <property type="match status" value="1"/>
</dbReference>
<sequence>MNKRLLILGSILGFLSVAFGAFGAHGLKALVSAEAVATFETGVRYQMYHAILLLIVGGLQLLNKQTKNLIFYLVLIGVVLFSGSIYGLATNTLTAFNFKSIGFVTPIGGLFLLGSWVVLIINFLKIKQNN</sequence>
<dbReference type="PANTHER" id="PTHR43461">
    <property type="entry name" value="TRANSMEMBRANE PROTEIN 256"/>
    <property type="match status" value="1"/>
</dbReference>
<gene>
    <name evidence="7" type="ORF">JAO71_00190</name>
</gene>
<protein>
    <submittedName>
        <fullName evidence="7">DUF423 domain-containing protein</fullName>
    </submittedName>
</protein>
<dbReference type="Proteomes" id="UP000605013">
    <property type="component" value="Unassembled WGS sequence"/>
</dbReference>
<feature type="transmembrane region" description="Helical" evidence="6">
    <location>
        <begin position="69"/>
        <end position="89"/>
    </location>
</feature>
<evidence type="ECO:0000256" key="3">
    <source>
        <dbReference type="ARBA" id="ARBA00022692"/>
    </source>
</evidence>
<evidence type="ECO:0000256" key="1">
    <source>
        <dbReference type="ARBA" id="ARBA00004141"/>
    </source>
</evidence>
<keyword evidence="8" id="KW-1185">Reference proteome</keyword>
<feature type="transmembrane region" description="Helical" evidence="6">
    <location>
        <begin position="43"/>
        <end position="62"/>
    </location>
</feature>
<organism evidence="7 8">
    <name type="scientific">Olleya sediminilitoris</name>
    <dbReference type="NCBI Taxonomy" id="2795739"/>
    <lineage>
        <taxon>Bacteria</taxon>
        <taxon>Pseudomonadati</taxon>
        <taxon>Bacteroidota</taxon>
        <taxon>Flavobacteriia</taxon>
        <taxon>Flavobacteriales</taxon>
        <taxon>Flavobacteriaceae</taxon>
    </lineage>
</organism>
<reference evidence="7 8" key="1">
    <citation type="submission" date="2020-12" db="EMBL/GenBank/DDBJ databases">
        <title>Olleya sediminilitoris sp. nov., isolated from a tidal flat.</title>
        <authorList>
            <person name="Park S."/>
            <person name="Yoon J.-H."/>
        </authorList>
    </citation>
    <scope>NUCLEOTIDE SEQUENCE [LARGE SCALE GENOMIC DNA]</scope>
    <source>
        <strain evidence="7 8">YSTF-M6</strain>
    </source>
</reference>
<evidence type="ECO:0000256" key="6">
    <source>
        <dbReference type="SAM" id="Phobius"/>
    </source>
</evidence>
<proteinExistence type="inferred from homology"/>
<keyword evidence="3 6" id="KW-0812">Transmembrane</keyword>
<comment type="similarity">
    <text evidence="2">Belongs to the UPF0382 family.</text>
</comment>
<evidence type="ECO:0000256" key="4">
    <source>
        <dbReference type="ARBA" id="ARBA00022989"/>
    </source>
</evidence>
<comment type="subcellular location">
    <subcellularLocation>
        <location evidence="1">Membrane</location>
        <topology evidence="1">Multi-pass membrane protein</topology>
    </subcellularLocation>
</comment>
<dbReference type="Pfam" id="PF04241">
    <property type="entry name" value="DUF423"/>
    <property type="match status" value="1"/>
</dbReference>
<comment type="caution">
    <text evidence="7">The sequence shown here is derived from an EMBL/GenBank/DDBJ whole genome shotgun (WGS) entry which is preliminary data.</text>
</comment>
<keyword evidence="5 6" id="KW-0472">Membrane</keyword>
<evidence type="ECO:0000256" key="5">
    <source>
        <dbReference type="ARBA" id="ARBA00023136"/>
    </source>
</evidence>